<protein>
    <recommendedName>
        <fullName evidence="3">DUF2470 domain-containing protein</fullName>
    </recommendedName>
</protein>
<name>A0ABR4C457_9HELO</name>
<gene>
    <name evidence="1" type="ORF">VTL71DRAFT_3806</name>
</gene>
<evidence type="ECO:0008006" key="3">
    <source>
        <dbReference type="Google" id="ProtNLM"/>
    </source>
</evidence>
<dbReference type="Proteomes" id="UP001595075">
    <property type="component" value="Unassembled WGS sequence"/>
</dbReference>
<keyword evidence="2" id="KW-1185">Reference proteome</keyword>
<comment type="caution">
    <text evidence="1">The sequence shown here is derived from an EMBL/GenBank/DDBJ whole genome shotgun (WGS) entry which is preliminary data.</text>
</comment>
<reference evidence="1 2" key="1">
    <citation type="journal article" date="2024" name="Commun. Biol.">
        <title>Comparative genomic analysis of thermophilic fungi reveals convergent evolutionary adaptations and gene losses.</title>
        <authorList>
            <person name="Steindorff A.S."/>
            <person name="Aguilar-Pontes M.V."/>
            <person name="Robinson A.J."/>
            <person name="Andreopoulos B."/>
            <person name="LaButti K."/>
            <person name="Kuo A."/>
            <person name="Mondo S."/>
            <person name="Riley R."/>
            <person name="Otillar R."/>
            <person name="Haridas S."/>
            <person name="Lipzen A."/>
            <person name="Grimwood J."/>
            <person name="Schmutz J."/>
            <person name="Clum A."/>
            <person name="Reid I.D."/>
            <person name="Moisan M.C."/>
            <person name="Butler G."/>
            <person name="Nguyen T.T.M."/>
            <person name="Dewar K."/>
            <person name="Conant G."/>
            <person name="Drula E."/>
            <person name="Henrissat B."/>
            <person name="Hansel C."/>
            <person name="Singer S."/>
            <person name="Hutchinson M.I."/>
            <person name="de Vries R.P."/>
            <person name="Natvig D.O."/>
            <person name="Powell A.J."/>
            <person name="Tsang A."/>
            <person name="Grigoriev I.V."/>
        </authorList>
    </citation>
    <scope>NUCLEOTIDE SEQUENCE [LARGE SCALE GENOMIC DNA]</scope>
    <source>
        <strain evidence="1 2">CBS 494.80</strain>
    </source>
</reference>
<proteinExistence type="predicted"/>
<organism evidence="1 2">
    <name type="scientific">Oculimacula yallundae</name>
    <dbReference type="NCBI Taxonomy" id="86028"/>
    <lineage>
        <taxon>Eukaryota</taxon>
        <taxon>Fungi</taxon>
        <taxon>Dikarya</taxon>
        <taxon>Ascomycota</taxon>
        <taxon>Pezizomycotina</taxon>
        <taxon>Leotiomycetes</taxon>
        <taxon>Helotiales</taxon>
        <taxon>Ploettnerulaceae</taxon>
        <taxon>Oculimacula</taxon>
    </lineage>
</organism>
<evidence type="ECO:0000313" key="1">
    <source>
        <dbReference type="EMBL" id="KAL2064668.1"/>
    </source>
</evidence>
<sequence>MAGYQLDARFQACSLLLEAGIPCVVWCEDAVAHYGVPTVVFELYVLVPDIDEAAKVLTQKGWSVGDETQSMFGNAQLLSAHRSLIPPIDSNANLDIYIPVLSTEIIPVTELPPPPSKRIPAPVKTILLPAAEWNFTLPLYDGSPTSIFPPLPKLLDGLIDKLLDDPLTDNMFWVHLAVLISYLYGNVSVLRQKAFAEKLTFDHRQFHFDWISGMSTGNLPFIRHERPIRDALRRGTYQLRECSADRNDETLFAANIEARIMASRTSSFTPEEYENDRRDIRAAEIADFNT</sequence>
<dbReference type="EMBL" id="JAZHXI010000013">
    <property type="protein sequence ID" value="KAL2064668.1"/>
    <property type="molecule type" value="Genomic_DNA"/>
</dbReference>
<accession>A0ABR4C457</accession>
<evidence type="ECO:0000313" key="2">
    <source>
        <dbReference type="Proteomes" id="UP001595075"/>
    </source>
</evidence>